<evidence type="ECO:0000256" key="2">
    <source>
        <dbReference type="ARBA" id="ARBA00010271"/>
    </source>
</evidence>
<evidence type="ECO:0000256" key="1">
    <source>
        <dbReference type="ARBA" id="ARBA00004323"/>
    </source>
</evidence>
<dbReference type="PANTHER" id="PTHR11062:SF241">
    <property type="entry name" value="XYLOGLUCAN GALACTOSYLTRANSFERASE GT14-RELATED"/>
    <property type="match status" value="1"/>
</dbReference>
<comment type="subcellular location">
    <subcellularLocation>
        <location evidence="1">Golgi apparatus membrane</location>
        <topology evidence="1">Single-pass type II membrane protein</topology>
    </subcellularLocation>
</comment>
<dbReference type="AlphaFoldDB" id="V4U4Y1"/>
<keyword evidence="3" id="KW-0808">Transferase</keyword>
<dbReference type="EMBL" id="KI537036">
    <property type="protein sequence ID" value="ESR34269.1"/>
    <property type="molecule type" value="Genomic_DNA"/>
</dbReference>
<dbReference type="eggNOG" id="KOG1021">
    <property type="taxonomic scope" value="Eukaryota"/>
</dbReference>
<dbReference type="OMA" id="EWDIKIK"/>
<sequence>MTIYDHKLMEKPKPKAMAGINCWSQQLGFAILISFVLCFVLLCFDYSALTSTTATTSHSGHSTPLVNNFANANAHAIITNSSDDSISPLPHNPLVIVLNQTEIDSCLGRYIYIHQLPGRFNQDLLQNCHLLTPGTDKNMCPYLGNFGFGPGINEENQEIVLLNESWFLTNQFLLEVIFHNKMKNYRCLTNDSSIASAIYVPFYAGLDIGRYLFGGVSTLLRDSSGLDLVKWLAEKPEWKKLWGRDHFLVAGRIAWDFRRQTDNESDWGSKFRFLPESKNMSMLSIESSSWNNDFAIPYPTCFHPSKESEIIGWQDRMRKRKRQYLFSFAGAPRPDLKGSIRGKIIDQCLASGSLCRLIDCNYGATNCDNPVNVMKMFQNSVFCLQPPGDSYTRKSVFDTILAGCIPVFFHPGTAYAQYLWHLPKNYSSYSLYIPVRDVKDWRVNVNETLVGISEDRILALREQVVRLIPSVIYADPRSKLETLEDAFDLAVKGILERIEQVRSSIRQGRDPGVGFADGDDYKYTFAPYA</sequence>
<feature type="domain" description="Exostosin GT47" evidence="7">
    <location>
        <begin position="106"/>
        <end position="444"/>
    </location>
</feature>
<keyword evidence="4" id="KW-0735">Signal-anchor</keyword>
<name>V4U4Y1_CITCL</name>
<keyword evidence="5" id="KW-0333">Golgi apparatus</keyword>
<evidence type="ECO:0000256" key="6">
    <source>
        <dbReference type="SAM" id="Phobius"/>
    </source>
</evidence>
<keyword evidence="6" id="KW-0472">Membrane</keyword>
<dbReference type="Pfam" id="PF03016">
    <property type="entry name" value="Exostosin_GT47"/>
    <property type="match status" value="1"/>
</dbReference>
<evidence type="ECO:0000313" key="9">
    <source>
        <dbReference type="Proteomes" id="UP000030687"/>
    </source>
</evidence>
<keyword evidence="6" id="KW-1133">Transmembrane helix</keyword>
<evidence type="ECO:0000256" key="4">
    <source>
        <dbReference type="ARBA" id="ARBA00022968"/>
    </source>
</evidence>
<dbReference type="GO" id="GO:0016757">
    <property type="term" value="F:glycosyltransferase activity"/>
    <property type="evidence" value="ECO:0007669"/>
    <property type="project" value="UniProtKB-KW"/>
</dbReference>
<dbReference type="FunCoup" id="V4U4Y1">
    <property type="interactions" value="1"/>
</dbReference>
<feature type="transmembrane region" description="Helical" evidence="6">
    <location>
        <begin position="27"/>
        <end position="49"/>
    </location>
</feature>
<dbReference type="InterPro" id="IPR004263">
    <property type="entry name" value="Exostosin"/>
</dbReference>
<comment type="similarity">
    <text evidence="2">Belongs to the glycosyltransferase 47 family.</text>
</comment>
<dbReference type="InterPro" id="IPR040911">
    <property type="entry name" value="Exostosin_GT47"/>
</dbReference>
<organism evidence="8 9">
    <name type="scientific">Citrus clementina</name>
    <name type="common">Clementine</name>
    <name type="synonym">Citrus deliciosa x Citrus sinensis</name>
    <dbReference type="NCBI Taxonomy" id="85681"/>
    <lineage>
        <taxon>Eukaryota</taxon>
        <taxon>Viridiplantae</taxon>
        <taxon>Streptophyta</taxon>
        <taxon>Embryophyta</taxon>
        <taxon>Tracheophyta</taxon>
        <taxon>Spermatophyta</taxon>
        <taxon>Magnoliopsida</taxon>
        <taxon>eudicotyledons</taxon>
        <taxon>Gunneridae</taxon>
        <taxon>Pentapetalae</taxon>
        <taxon>rosids</taxon>
        <taxon>malvids</taxon>
        <taxon>Sapindales</taxon>
        <taxon>Rutaceae</taxon>
        <taxon>Aurantioideae</taxon>
        <taxon>Citrus</taxon>
    </lineage>
</organism>
<protein>
    <recommendedName>
        <fullName evidence="7">Exostosin GT47 domain-containing protein</fullName>
    </recommendedName>
</protein>
<evidence type="ECO:0000259" key="7">
    <source>
        <dbReference type="Pfam" id="PF03016"/>
    </source>
</evidence>
<evidence type="ECO:0000313" key="8">
    <source>
        <dbReference type="EMBL" id="ESR34269.1"/>
    </source>
</evidence>
<dbReference type="KEGG" id="cic:CICLE_v10006440mg"/>
<reference evidence="8 9" key="1">
    <citation type="submission" date="2013-10" db="EMBL/GenBank/DDBJ databases">
        <authorList>
            <consortium name="International Citrus Genome Consortium"/>
            <person name="Jenkins J."/>
            <person name="Schmutz J."/>
            <person name="Prochnik S."/>
            <person name="Rokhsar D."/>
            <person name="Gmitter F."/>
            <person name="Ollitrault P."/>
            <person name="Machado M."/>
            <person name="Talon M."/>
            <person name="Wincker P."/>
            <person name="Jaillon O."/>
            <person name="Morgante M."/>
        </authorList>
    </citation>
    <scope>NUCLEOTIDE SEQUENCE</scope>
    <source>
        <strain evidence="9">cv. Clemenules</strain>
    </source>
</reference>
<evidence type="ECO:0000256" key="3">
    <source>
        <dbReference type="ARBA" id="ARBA00022676"/>
    </source>
</evidence>
<dbReference type="GO" id="GO:0000139">
    <property type="term" value="C:Golgi membrane"/>
    <property type="evidence" value="ECO:0007669"/>
    <property type="project" value="UniProtKB-SubCell"/>
</dbReference>
<keyword evidence="3" id="KW-0328">Glycosyltransferase</keyword>
<keyword evidence="9" id="KW-1185">Reference proteome</keyword>
<dbReference type="Gramene" id="ESR34269">
    <property type="protein sequence ID" value="ESR34269"/>
    <property type="gene ID" value="CICLE_v10006440mg"/>
</dbReference>
<keyword evidence="6" id="KW-0812">Transmembrane</keyword>
<evidence type="ECO:0000256" key="5">
    <source>
        <dbReference type="ARBA" id="ARBA00023034"/>
    </source>
</evidence>
<accession>V4U4Y1</accession>
<gene>
    <name evidence="8" type="ORF">CICLE_v10006440mg</name>
</gene>
<dbReference type="STRING" id="85681.V4U4Y1"/>
<proteinExistence type="inferred from homology"/>
<dbReference type="PANTHER" id="PTHR11062">
    <property type="entry name" value="EXOSTOSIN HEPARAN SULFATE GLYCOSYLTRANSFERASE -RELATED"/>
    <property type="match status" value="1"/>
</dbReference>
<dbReference type="InParanoid" id="V4U4Y1"/>
<dbReference type="Proteomes" id="UP000030687">
    <property type="component" value="Unassembled WGS sequence"/>
</dbReference>